<evidence type="ECO:0000313" key="1">
    <source>
        <dbReference type="EMBL" id="TQD49757.1"/>
    </source>
</evidence>
<proteinExistence type="predicted"/>
<name>A0A508AJX9_9GAMM</name>
<comment type="caution">
    <text evidence="1">The sequence shown here is derived from an EMBL/GenBank/DDBJ whole genome shotgun (WGS) entry which is preliminary data.</text>
</comment>
<keyword evidence="2" id="KW-1185">Reference proteome</keyword>
<organism evidence="1 2">
    <name type="scientific">Marilutibacter aestuarii</name>
    <dbReference type="NCBI Taxonomy" id="1706195"/>
    <lineage>
        <taxon>Bacteria</taxon>
        <taxon>Pseudomonadati</taxon>
        <taxon>Pseudomonadota</taxon>
        <taxon>Gammaproteobacteria</taxon>
        <taxon>Lysobacterales</taxon>
        <taxon>Lysobacteraceae</taxon>
        <taxon>Marilutibacter</taxon>
    </lineage>
</organism>
<evidence type="ECO:0000313" key="2">
    <source>
        <dbReference type="Proteomes" id="UP000318212"/>
    </source>
</evidence>
<dbReference type="EMBL" id="VICE01000039">
    <property type="protein sequence ID" value="TQD49757.1"/>
    <property type="molecule type" value="Genomic_DNA"/>
</dbReference>
<dbReference type="AlphaFoldDB" id="A0A508AJX9"/>
<protein>
    <submittedName>
        <fullName evidence="1">Uncharacterized protein</fullName>
    </submittedName>
</protein>
<sequence>MVFNQASELVPWCKAEAEAHYIGQGITPFQWTARYHDRSNVLYVEGRLRVHGDDVAVNCRVARGARERHAIIEIDDPTS</sequence>
<reference evidence="1 2" key="1">
    <citation type="submission" date="2019-06" db="EMBL/GenBank/DDBJ databases">
        <title>Lysobacter alkalisoli sp. nov. isolated from saline soil.</title>
        <authorList>
            <person name="Sun J.-Q."/>
            <person name="Xu L."/>
        </authorList>
    </citation>
    <scope>NUCLEOTIDE SEQUENCE [LARGE SCALE GENOMIC DNA]</scope>
    <source>
        <strain evidence="1 2">JCM 31130</strain>
    </source>
</reference>
<gene>
    <name evidence="1" type="ORF">FKV25_03995</name>
</gene>
<dbReference type="Proteomes" id="UP000318212">
    <property type="component" value="Unassembled WGS sequence"/>
</dbReference>
<dbReference type="OrthoDB" id="6025738at2"/>
<accession>A0A508AJX9</accession>